<dbReference type="SMART" id="SM00822">
    <property type="entry name" value="PKS_KR"/>
    <property type="match status" value="1"/>
</dbReference>
<dbReference type="GO" id="GO:0016491">
    <property type="term" value="F:oxidoreductase activity"/>
    <property type="evidence" value="ECO:0007669"/>
    <property type="project" value="UniProtKB-KW"/>
</dbReference>
<organism evidence="4 5">
    <name type="scientific">Nonomuraea mesophila</name>
    <dbReference type="NCBI Taxonomy" id="2530382"/>
    <lineage>
        <taxon>Bacteria</taxon>
        <taxon>Bacillati</taxon>
        <taxon>Actinomycetota</taxon>
        <taxon>Actinomycetes</taxon>
        <taxon>Streptosporangiales</taxon>
        <taxon>Streptosporangiaceae</taxon>
        <taxon>Nonomuraea</taxon>
    </lineage>
</organism>
<feature type="domain" description="Ketoreductase" evidence="3">
    <location>
        <begin position="7"/>
        <end position="221"/>
    </location>
</feature>
<keyword evidence="2" id="KW-0560">Oxidoreductase</keyword>
<reference evidence="4 5" key="1">
    <citation type="submission" date="2019-03" db="EMBL/GenBank/DDBJ databases">
        <title>Draft genome sequences of novel Actinobacteria.</title>
        <authorList>
            <person name="Sahin N."/>
            <person name="Ay H."/>
            <person name="Saygin H."/>
        </authorList>
    </citation>
    <scope>NUCLEOTIDE SEQUENCE [LARGE SCALE GENOMIC DNA]</scope>
    <source>
        <strain evidence="4 5">6K102</strain>
    </source>
</reference>
<dbReference type="Gene3D" id="3.40.50.720">
    <property type="entry name" value="NAD(P)-binding Rossmann-like Domain"/>
    <property type="match status" value="1"/>
</dbReference>
<dbReference type="PRINTS" id="PR00080">
    <property type="entry name" value="SDRFAMILY"/>
</dbReference>
<dbReference type="InterPro" id="IPR020904">
    <property type="entry name" value="Sc_DH/Rdtase_CS"/>
</dbReference>
<evidence type="ECO:0000256" key="2">
    <source>
        <dbReference type="ARBA" id="ARBA00023002"/>
    </source>
</evidence>
<evidence type="ECO:0000256" key="1">
    <source>
        <dbReference type="ARBA" id="ARBA00006484"/>
    </source>
</evidence>
<dbReference type="EMBL" id="SMLD01000076">
    <property type="protein sequence ID" value="TDE43676.1"/>
    <property type="molecule type" value="Genomic_DNA"/>
</dbReference>
<comment type="caution">
    <text evidence="4">The sequence shown here is derived from an EMBL/GenBank/DDBJ whole genome shotgun (WGS) entry which is preliminary data.</text>
</comment>
<dbReference type="Pfam" id="PF13561">
    <property type="entry name" value="adh_short_C2"/>
    <property type="match status" value="1"/>
</dbReference>
<accession>A0A4R5F6P0</accession>
<dbReference type="Proteomes" id="UP000295136">
    <property type="component" value="Unassembled WGS sequence"/>
</dbReference>
<gene>
    <name evidence="4" type="ORF">E1295_26045</name>
</gene>
<evidence type="ECO:0000313" key="4">
    <source>
        <dbReference type="EMBL" id="TDE43676.1"/>
    </source>
</evidence>
<dbReference type="SUPFAM" id="SSF51735">
    <property type="entry name" value="NAD(P)-binding Rossmann-fold domains"/>
    <property type="match status" value="1"/>
</dbReference>
<dbReference type="PROSITE" id="PS00061">
    <property type="entry name" value="ADH_SHORT"/>
    <property type="match status" value="1"/>
</dbReference>
<dbReference type="PANTHER" id="PTHR42879:SF2">
    <property type="entry name" value="3-OXOACYL-[ACYL-CARRIER-PROTEIN] REDUCTASE FABG"/>
    <property type="match status" value="1"/>
</dbReference>
<dbReference type="NCBIfam" id="NF009466">
    <property type="entry name" value="PRK12826.1-2"/>
    <property type="match status" value="1"/>
</dbReference>
<dbReference type="InterPro" id="IPR050259">
    <property type="entry name" value="SDR"/>
</dbReference>
<dbReference type="PRINTS" id="PR00081">
    <property type="entry name" value="GDHRDH"/>
</dbReference>
<evidence type="ECO:0000259" key="3">
    <source>
        <dbReference type="SMART" id="SM00822"/>
    </source>
</evidence>
<dbReference type="InterPro" id="IPR057326">
    <property type="entry name" value="KR_dom"/>
</dbReference>
<dbReference type="PANTHER" id="PTHR42879">
    <property type="entry name" value="3-OXOACYL-(ACYL-CARRIER-PROTEIN) REDUCTASE"/>
    <property type="match status" value="1"/>
</dbReference>
<sequence length="254" mass="27062">MLFPAGTVALVTGGVKGIGRAVSVDLAHEGAEVIATYRQDEEAAKETVRLIESAGGRITVVKADASDEESVRELFRGIRQTYGRLDVLVSNAGIVKDRHLITMRTETLREVLDVNLTGTFLSCREAVRLMEHNRSGSIVTISSAAGVYGGQPGQTNYAASKGGIIAFSKTLATEVGRRGIRVNVVAPGFVETDMTHGISPARREHYRSKIGLGRLGQPEEIAYLVSFLASSRGSYITGSVFDVHGGGFVVGDLP</sequence>
<name>A0A4R5F6P0_9ACTN</name>
<evidence type="ECO:0000313" key="5">
    <source>
        <dbReference type="Proteomes" id="UP000295136"/>
    </source>
</evidence>
<proteinExistence type="inferred from homology"/>
<dbReference type="GO" id="GO:0032787">
    <property type="term" value="P:monocarboxylic acid metabolic process"/>
    <property type="evidence" value="ECO:0007669"/>
    <property type="project" value="UniProtKB-ARBA"/>
</dbReference>
<dbReference type="InterPro" id="IPR036291">
    <property type="entry name" value="NAD(P)-bd_dom_sf"/>
</dbReference>
<dbReference type="InterPro" id="IPR002347">
    <property type="entry name" value="SDR_fam"/>
</dbReference>
<protein>
    <submittedName>
        <fullName evidence="4">SDR family oxidoreductase</fullName>
    </submittedName>
</protein>
<dbReference type="RefSeq" id="WP_132633597.1">
    <property type="nucleotide sequence ID" value="NZ_SMLD01000076.1"/>
</dbReference>
<keyword evidence="5" id="KW-1185">Reference proteome</keyword>
<dbReference type="FunFam" id="3.40.50.720:FF:000173">
    <property type="entry name" value="3-oxoacyl-[acyl-carrier protein] reductase"/>
    <property type="match status" value="1"/>
</dbReference>
<dbReference type="AlphaFoldDB" id="A0A4R5F6P0"/>
<comment type="similarity">
    <text evidence="1">Belongs to the short-chain dehydrogenases/reductases (SDR) family.</text>
</comment>